<dbReference type="GO" id="GO:0016491">
    <property type="term" value="F:oxidoreductase activity"/>
    <property type="evidence" value="ECO:0007669"/>
    <property type="project" value="UniProtKB-KW"/>
</dbReference>
<dbReference type="EMBL" id="BMZQ01000005">
    <property type="protein sequence ID" value="GHD23085.1"/>
    <property type="molecule type" value="Genomic_DNA"/>
</dbReference>
<proteinExistence type="predicted"/>
<dbReference type="Proteomes" id="UP000630142">
    <property type="component" value="Unassembled WGS sequence"/>
</dbReference>
<accession>A0A8J3DY51</accession>
<evidence type="ECO:0000259" key="3">
    <source>
        <dbReference type="Pfam" id="PF01266"/>
    </source>
</evidence>
<keyword evidence="5" id="KW-1185">Reference proteome</keyword>
<dbReference type="PANTHER" id="PTHR13847:SF289">
    <property type="entry name" value="GLYCINE OXIDASE"/>
    <property type="match status" value="1"/>
</dbReference>
<dbReference type="InterPro" id="IPR036188">
    <property type="entry name" value="FAD/NAD-bd_sf"/>
</dbReference>
<dbReference type="RefSeq" id="WP_189507078.1">
    <property type="nucleotide sequence ID" value="NZ_BMZQ01000005.1"/>
</dbReference>
<evidence type="ECO:0000256" key="1">
    <source>
        <dbReference type="ARBA" id="ARBA00023002"/>
    </source>
</evidence>
<reference evidence="4" key="1">
    <citation type="journal article" date="2014" name="Int. J. Syst. Evol. Microbiol.">
        <title>Complete genome sequence of Corynebacterium casei LMG S-19264T (=DSM 44701T), isolated from a smear-ripened cheese.</title>
        <authorList>
            <consortium name="US DOE Joint Genome Institute (JGI-PGF)"/>
            <person name="Walter F."/>
            <person name="Albersmeier A."/>
            <person name="Kalinowski J."/>
            <person name="Ruckert C."/>
        </authorList>
    </citation>
    <scope>NUCLEOTIDE SEQUENCE</scope>
    <source>
        <strain evidence="4">KCTC 42249</strain>
    </source>
</reference>
<dbReference type="Gene3D" id="3.50.50.60">
    <property type="entry name" value="FAD/NAD(P)-binding domain"/>
    <property type="match status" value="2"/>
</dbReference>
<feature type="domain" description="FAD dependent oxidoreductase" evidence="3">
    <location>
        <begin position="16"/>
        <end position="407"/>
    </location>
</feature>
<organism evidence="4 5">
    <name type="scientific">Tianweitania populi</name>
    <dbReference type="NCBI Taxonomy" id="1607949"/>
    <lineage>
        <taxon>Bacteria</taxon>
        <taxon>Pseudomonadati</taxon>
        <taxon>Pseudomonadota</taxon>
        <taxon>Alphaproteobacteria</taxon>
        <taxon>Hyphomicrobiales</taxon>
        <taxon>Phyllobacteriaceae</taxon>
        <taxon>Tianweitania</taxon>
    </lineage>
</organism>
<keyword evidence="2" id="KW-1133">Transmembrane helix</keyword>
<keyword evidence="2" id="KW-0472">Membrane</keyword>
<reference evidence="4" key="2">
    <citation type="submission" date="2020-09" db="EMBL/GenBank/DDBJ databases">
        <authorList>
            <person name="Sun Q."/>
            <person name="Kim S."/>
        </authorList>
    </citation>
    <scope>NUCLEOTIDE SEQUENCE</scope>
    <source>
        <strain evidence="4">KCTC 42249</strain>
    </source>
</reference>
<keyword evidence="2" id="KW-0812">Transmembrane</keyword>
<evidence type="ECO:0000313" key="4">
    <source>
        <dbReference type="EMBL" id="GHD23085.1"/>
    </source>
</evidence>
<name>A0A8J3DY51_9HYPH</name>
<gene>
    <name evidence="4" type="ORF">GCM10016234_38010</name>
</gene>
<sequence>MAQRQERLPEGRKLSVAIIGAGIVGCATALALSRDGHAVTVFDPKEPGAGTSYGNAGAIVTGSVTPTATPAVLRSLPSYLFSRTSSAVLRRHHVLKALPWLRRFIRHGTLPEVERISAALSPLVAGAFEAHRDLAIDAGVSDLLSQEGWLKVYAFEKEFEGSALERRLMQRAGAVHEVLDQADVLELQPTLNPAACIRGLYQPNAGNVRSPRSLAQAYLKAARSRGAQVEPVQVDRLHQRDDGLALVAAGTTRLFDRVIVAAGAWSTGLTKQIGDRVCLDTERGYHISFGPGSETLLNGPVVFPSREFVLSPMQDGLRLVSGDELAGLTAAPDYRRIEALLPQALEVLPALADWQAGHRWMGHRPSTPDSLPVIGRSPANRNVIYAFGHGHLGVTLSATTARLVADLVAERAPTIDLHPYRASRF</sequence>
<dbReference type="SUPFAM" id="SSF51905">
    <property type="entry name" value="FAD/NAD(P)-binding domain"/>
    <property type="match status" value="1"/>
</dbReference>
<dbReference type="PANTHER" id="PTHR13847">
    <property type="entry name" value="SARCOSINE DEHYDROGENASE-RELATED"/>
    <property type="match status" value="1"/>
</dbReference>
<dbReference type="InterPro" id="IPR006076">
    <property type="entry name" value="FAD-dep_OxRdtase"/>
</dbReference>
<evidence type="ECO:0000313" key="5">
    <source>
        <dbReference type="Proteomes" id="UP000630142"/>
    </source>
</evidence>
<dbReference type="AlphaFoldDB" id="A0A8J3DY51"/>
<dbReference type="Gene3D" id="3.30.9.10">
    <property type="entry name" value="D-Amino Acid Oxidase, subunit A, domain 2"/>
    <property type="match status" value="1"/>
</dbReference>
<dbReference type="PROSITE" id="PS51257">
    <property type="entry name" value="PROKAR_LIPOPROTEIN"/>
    <property type="match status" value="1"/>
</dbReference>
<keyword evidence="1" id="KW-0560">Oxidoreductase</keyword>
<protein>
    <submittedName>
        <fullName evidence="4">Cytochrome c4</fullName>
    </submittedName>
</protein>
<dbReference type="Pfam" id="PF01266">
    <property type="entry name" value="DAO"/>
    <property type="match status" value="1"/>
</dbReference>
<dbReference type="GO" id="GO:0005737">
    <property type="term" value="C:cytoplasm"/>
    <property type="evidence" value="ECO:0007669"/>
    <property type="project" value="TreeGrafter"/>
</dbReference>
<dbReference type="SUPFAM" id="SSF54373">
    <property type="entry name" value="FAD-linked reductases, C-terminal domain"/>
    <property type="match status" value="1"/>
</dbReference>
<evidence type="ECO:0000256" key="2">
    <source>
        <dbReference type="SAM" id="Phobius"/>
    </source>
</evidence>
<feature type="transmembrane region" description="Helical" evidence="2">
    <location>
        <begin position="14"/>
        <end position="32"/>
    </location>
</feature>
<comment type="caution">
    <text evidence="4">The sequence shown here is derived from an EMBL/GenBank/DDBJ whole genome shotgun (WGS) entry which is preliminary data.</text>
</comment>